<accession>A0ACB8RWM4</accession>
<gene>
    <name evidence="1" type="ORF">FA95DRAFT_1558243</name>
</gene>
<evidence type="ECO:0000313" key="1">
    <source>
        <dbReference type="EMBL" id="KAI0048217.1"/>
    </source>
</evidence>
<comment type="caution">
    <text evidence="1">The sequence shown here is derived from an EMBL/GenBank/DDBJ whole genome shotgun (WGS) entry which is preliminary data.</text>
</comment>
<protein>
    <submittedName>
        <fullName evidence="1">Quinone oxidoreductase putative</fullName>
    </submittedName>
</protein>
<keyword evidence="2" id="KW-1185">Reference proteome</keyword>
<reference evidence="1" key="2">
    <citation type="journal article" date="2022" name="New Phytol.">
        <title>Evolutionary transition to the ectomycorrhizal habit in the genomes of a hyperdiverse lineage of mushroom-forming fungi.</title>
        <authorList>
            <person name="Looney B."/>
            <person name="Miyauchi S."/>
            <person name="Morin E."/>
            <person name="Drula E."/>
            <person name="Courty P.E."/>
            <person name="Kohler A."/>
            <person name="Kuo A."/>
            <person name="LaButti K."/>
            <person name="Pangilinan J."/>
            <person name="Lipzen A."/>
            <person name="Riley R."/>
            <person name="Andreopoulos W."/>
            <person name="He G."/>
            <person name="Johnson J."/>
            <person name="Nolan M."/>
            <person name="Tritt A."/>
            <person name="Barry K.W."/>
            <person name="Grigoriev I.V."/>
            <person name="Nagy L.G."/>
            <person name="Hibbett D."/>
            <person name="Henrissat B."/>
            <person name="Matheny P.B."/>
            <person name="Labbe J."/>
            <person name="Martin F.M."/>
        </authorList>
    </citation>
    <scope>NUCLEOTIDE SEQUENCE</scope>
    <source>
        <strain evidence="1">FP105234-sp</strain>
    </source>
</reference>
<evidence type="ECO:0000313" key="2">
    <source>
        <dbReference type="Proteomes" id="UP000814033"/>
    </source>
</evidence>
<name>A0ACB8RWM4_9AGAM</name>
<organism evidence="1 2">
    <name type="scientific">Auriscalpium vulgare</name>
    <dbReference type="NCBI Taxonomy" id="40419"/>
    <lineage>
        <taxon>Eukaryota</taxon>
        <taxon>Fungi</taxon>
        <taxon>Dikarya</taxon>
        <taxon>Basidiomycota</taxon>
        <taxon>Agaricomycotina</taxon>
        <taxon>Agaricomycetes</taxon>
        <taxon>Russulales</taxon>
        <taxon>Auriscalpiaceae</taxon>
        <taxon>Auriscalpium</taxon>
    </lineage>
</organism>
<dbReference type="EMBL" id="MU275890">
    <property type="protein sequence ID" value="KAI0048217.1"/>
    <property type="molecule type" value="Genomic_DNA"/>
</dbReference>
<sequence>MATMRAVLIKDGKGPAENLFIGDAPKPVPQDDQVVVKIKFFGLNRMDVSQREGNYPPPPGVTSVMGVEFSGTIDGLGPKAAKWKVGDEVFGLAAGGAYAEYIAVPEVNIFKKPTSMSWTQAAAIPENFLTAYQALVECGSVKEGDDVLIHAGASGVGLAAVQLARYFGANTVTATASTKEKLDWLLSLPAGATHVANYKTENFVDIVKTATAGKGVDVIVDMVGQSHWQKNVDSIASDGRWAIVAFMSGAAVPSFSLLPILFKRIHIQGTTLRSRSSAYKAQLVSTFAELVPHFTDADGAGPLRTYIHQIYPWQEIQTAHREMEGNSNAGKIIVEIV</sequence>
<proteinExistence type="predicted"/>
<dbReference type="Proteomes" id="UP000814033">
    <property type="component" value="Unassembled WGS sequence"/>
</dbReference>
<reference evidence="1" key="1">
    <citation type="submission" date="2021-02" db="EMBL/GenBank/DDBJ databases">
        <authorList>
            <consortium name="DOE Joint Genome Institute"/>
            <person name="Ahrendt S."/>
            <person name="Looney B.P."/>
            <person name="Miyauchi S."/>
            <person name="Morin E."/>
            <person name="Drula E."/>
            <person name="Courty P.E."/>
            <person name="Chicoki N."/>
            <person name="Fauchery L."/>
            <person name="Kohler A."/>
            <person name="Kuo A."/>
            <person name="Labutti K."/>
            <person name="Pangilinan J."/>
            <person name="Lipzen A."/>
            <person name="Riley R."/>
            <person name="Andreopoulos W."/>
            <person name="He G."/>
            <person name="Johnson J."/>
            <person name="Barry K.W."/>
            <person name="Grigoriev I.V."/>
            <person name="Nagy L."/>
            <person name="Hibbett D."/>
            <person name="Henrissat B."/>
            <person name="Matheny P.B."/>
            <person name="Labbe J."/>
            <person name="Martin F."/>
        </authorList>
    </citation>
    <scope>NUCLEOTIDE SEQUENCE</scope>
    <source>
        <strain evidence="1">FP105234-sp</strain>
    </source>
</reference>